<protein>
    <recommendedName>
        <fullName evidence="3">Response regulatory domain-containing protein</fullName>
    </recommendedName>
</protein>
<gene>
    <name evidence="1" type="ORF">SV7mr_07670</name>
</gene>
<dbReference type="AlphaFoldDB" id="A0A517SQ77"/>
<dbReference type="RefSeq" id="WP_145269326.1">
    <property type="nucleotide sequence ID" value="NZ_CP036272.1"/>
</dbReference>
<evidence type="ECO:0000313" key="2">
    <source>
        <dbReference type="Proteomes" id="UP000315003"/>
    </source>
</evidence>
<dbReference type="OrthoDB" id="291953at2"/>
<organism evidence="1 2">
    <name type="scientific">Stieleria bergensis</name>
    <dbReference type="NCBI Taxonomy" id="2528025"/>
    <lineage>
        <taxon>Bacteria</taxon>
        <taxon>Pseudomonadati</taxon>
        <taxon>Planctomycetota</taxon>
        <taxon>Planctomycetia</taxon>
        <taxon>Pirellulales</taxon>
        <taxon>Pirellulaceae</taxon>
        <taxon>Stieleria</taxon>
    </lineage>
</organism>
<accession>A0A517SQ77</accession>
<dbReference type="Proteomes" id="UP000315003">
    <property type="component" value="Chromosome"/>
</dbReference>
<evidence type="ECO:0008006" key="3">
    <source>
        <dbReference type="Google" id="ProtNLM"/>
    </source>
</evidence>
<sequence length="115" mass="12487">MSNTPSESPGKVVFLSGDLMFASRVESAAKRSGLTFQLTGALPDASDASWVIVDLSMFSHLVDELPEHCQQNCPQATIIAYGAHVKTEQLRQARAAGIEHVLTKGQFDQQLPTLF</sequence>
<keyword evidence="2" id="KW-1185">Reference proteome</keyword>
<reference evidence="1 2" key="1">
    <citation type="submission" date="2019-02" db="EMBL/GenBank/DDBJ databases">
        <title>Deep-cultivation of Planctomycetes and their phenomic and genomic characterization uncovers novel biology.</title>
        <authorList>
            <person name="Wiegand S."/>
            <person name="Jogler M."/>
            <person name="Boedeker C."/>
            <person name="Pinto D."/>
            <person name="Vollmers J."/>
            <person name="Rivas-Marin E."/>
            <person name="Kohn T."/>
            <person name="Peeters S.H."/>
            <person name="Heuer A."/>
            <person name="Rast P."/>
            <person name="Oberbeckmann S."/>
            <person name="Bunk B."/>
            <person name="Jeske O."/>
            <person name="Meyerdierks A."/>
            <person name="Storesund J.E."/>
            <person name="Kallscheuer N."/>
            <person name="Luecker S."/>
            <person name="Lage O.M."/>
            <person name="Pohl T."/>
            <person name="Merkel B.J."/>
            <person name="Hornburger P."/>
            <person name="Mueller R.-W."/>
            <person name="Bruemmer F."/>
            <person name="Labrenz M."/>
            <person name="Spormann A.M."/>
            <person name="Op den Camp H."/>
            <person name="Overmann J."/>
            <person name="Amann R."/>
            <person name="Jetten M.S.M."/>
            <person name="Mascher T."/>
            <person name="Medema M.H."/>
            <person name="Devos D.P."/>
            <person name="Kaster A.-K."/>
            <person name="Ovreas L."/>
            <person name="Rohde M."/>
            <person name="Galperin M.Y."/>
            <person name="Jogler C."/>
        </authorList>
    </citation>
    <scope>NUCLEOTIDE SEQUENCE [LARGE SCALE GENOMIC DNA]</scope>
    <source>
        <strain evidence="1 2">SV_7m_r</strain>
    </source>
</reference>
<evidence type="ECO:0000313" key="1">
    <source>
        <dbReference type="EMBL" id="QDT58277.1"/>
    </source>
</evidence>
<dbReference type="EMBL" id="CP036272">
    <property type="protein sequence ID" value="QDT58277.1"/>
    <property type="molecule type" value="Genomic_DNA"/>
</dbReference>
<name>A0A517SQ77_9BACT</name>
<dbReference type="InterPro" id="IPR011006">
    <property type="entry name" value="CheY-like_superfamily"/>
</dbReference>
<proteinExistence type="predicted"/>
<dbReference type="SUPFAM" id="SSF52172">
    <property type="entry name" value="CheY-like"/>
    <property type="match status" value="1"/>
</dbReference>